<proteinExistence type="predicted"/>
<name>M2X8L3_GALSU</name>
<dbReference type="AlphaFoldDB" id="M2X8L3"/>
<dbReference type="GeneID" id="17085165"/>
<dbReference type="RefSeq" id="XP_005702702.1">
    <property type="nucleotide sequence ID" value="XM_005702645.1"/>
</dbReference>
<dbReference type="Proteomes" id="UP000030680">
    <property type="component" value="Unassembled WGS sequence"/>
</dbReference>
<evidence type="ECO:0000313" key="2">
    <source>
        <dbReference type="Proteomes" id="UP000030680"/>
    </source>
</evidence>
<organism evidence="1 2">
    <name type="scientific">Galdieria sulphuraria</name>
    <name type="common">Red alga</name>
    <dbReference type="NCBI Taxonomy" id="130081"/>
    <lineage>
        <taxon>Eukaryota</taxon>
        <taxon>Rhodophyta</taxon>
        <taxon>Bangiophyceae</taxon>
        <taxon>Galdieriales</taxon>
        <taxon>Galdieriaceae</taxon>
        <taxon>Galdieria</taxon>
    </lineage>
</organism>
<gene>
    <name evidence="1" type="ORF">Gasu_61740</name>
</gene>
<dbReference type="Gramene" id="EME26182">
    <property type="protein sequence ID" value="EME26182"/>
    <property type="gene ID" value="Gasu_61740"/>
</dbReference>
<sequence>MENDTHKLLVRFEKRLCFYELLGLPKVKICLKEYVSRKSDSVEASIAAVSERHLLQIVFGPYIVEEEGNISSTV</sequence>
<dbReference type="KEGG" id="gsl:Gasu_61740"/>
<keyword evidence="2" id="KW-1185">Reference proteome</keyword>
<protein>
    <submittedName>
        <fullName evidence="1">Uncharacterized protein</fullName>
    </submittedName>
</protein>
<dbReference type="EMBL" id="KB454585">
    <property type="protein sequence ID" value="EME26182.1"/>
    <property type="molecule type" value="Genomic_DNA"/>
</dbReference>
<reference evidence="2" key="1">
    <citation type="journal article" date="2013" name="Science">
        <title>Gene transfer from bacteria and archaea facilitated evolution of an extremophilic eukaryote.</title>
        <authorList>
            <person name="Schonknecht G."/>
            <person name="Chen W.H."/>
            <person name="Ternes C.M."/>
            <person name="Barbier G.G."/>
            <person name="Shrestha R.P."/>
            <person name="Stanke M."/>
            <person name="Brautigam A."/>
            <person name="Baker B.J."/>
            <person name="Banfield J.F."/>
            <person name="Garavito R.M."/>
            <person name="Carr K."/>
            <person name="Wilkerson C."/>
            <person name="Rensing S.A."/>
            <person name="Gagneul D."/>
            <person name="Dickenson N.E."/>
            <person name="Oesterhelt C."/>
            <person name="Lercher M.J."/>
            <person name="Weber A.P."/>
        </authorList>
    </citation>
    <scope>NUCLEOTIDE SEQUENCE [LARGE SCALE GENOMIC DNA]</scope>
    <source>
        <strain evidence="2">074W</strain>
    </source>
</reference>
<accession>M2X8L3</accession>
<evidence type="ECO:0000313" key="1">
    <source>
        <dbReference type="EMBL" id="EME26182.1"/>
    </source>
</evidence>